<gene>
    <name evidence="4" type="ORF">NE237_002235</name>
</gene>
<evidence type="ECO:0000259" key="3">
    <source>
        <dbReference type="SMART" id="SM00499"/>
    </source>
</evidence>
<protein>
    <recommendedName>
        <fullName evidence="1">Non-specific lipid-transfer protein</fullName>
    </recommendedName>
</protein>
<keyword evidence="1" id="KW-0446">Lipid-binding</keyword>
<organism evidence="4 5">
    <name type="scientific">Protea cynaroides</name>
    <dbReference type="NCBI Taxonomy" id="273540"/>
    <lineage>
        <taxon>Eukaryota</taxon>
        <taxon>Viridiplantae</taxon>
        <taxon>Streptophyta</taxon>
        <taxon>Embryophyta</taxon>
        <taxon>Tracheophyta</taxon>
        <taxon>Spermatophyta</taxon>
        <taxon>Magnoliopsida</taxon>
        <taxon>Proteales</taxon>
        <taxon>Proteaceae</taxon>
        <taxon>Protea</taxon>
    </lineage>
</organism>
<evidence type="ECO:0000256" key="2">
    <source>
        <dbReference type="SAM" id="SignalP"/>
    </source>
</evidence>
<dbReference type="GO" id="GO:0008289">
    <property type="term" value="F:lipid binding"/>
    <property type="evidence" value="ECO:0007669"/>
    <property type="project" value="UniProtKB-KW"/>
</dbReference>
<dbReference type="AlphaFoldDB" id="A0A9Q0QZ69"/>
<comment type="caution">
    <text evidence="4">The sequence shown here is derived from an EMBL/GenBank/DDBJ whole genome shotgun (WGS) entry which is preliminary data.</text>
</comment>
<dbReference type="CDD" id="cd01960">
    <property type="entry name" value="nsLTP1"/>
    <property type="match status" value="1"/>
</dbReference>
<keyword evidence="2" id="KW-0732">Signal</keyword>
<dbReference type="OrthoDB" id="1876592at2759"/>
<dbReference type="InterPro" id="IPR016140">
    <property type="entry name" value="Bifunc_inhib/LTP/seed_store"/>
</dbReference>
<keyword evidence="5" id="KW-1185">Reference proteome</keyword>
<dbReference type="InterPro" id="IPR036312">
    <property type="entry name" value="Bifun_inhib/LTP/seed_sf"/>
</dbReference>
<dbReference type="Gene3D" id="1.10.110.10">
    <property type="entry name" value="Plant lipid-transfer and hydrophobic proteins"/>
    <property type="match status" value="1"/>
</dbReference>
<comment type="similarity">
    <text evidence="1">Belongs to the plant LTP family.</text>
</comment>
<evidence type="ECO:0000313" key="4">
    <source>
        <dbReference type="EMBL" id="KAJ4977129.1"/>
    </source>
</evidence>
<evidence type="ECO:0000256" key="1">
    <source>
        <dbReference type="RuleBase" id="RU000628"/>
    </source>
</evidence>
<dbReference type="InterPro" id="IPR000528">
    <property type="entry name" value="Plant_nsLTP"/>
</dbReference>
<name>A0A9Q0QZ69_9MAGN</name>
<sequence>MGGLGGGCGWVLSVLVVGLMMLRQEVNCLSCGDAISALIPCGSFLLGTGPPKPSDQCCSSARALNKMAATRASRVAVCECFKSSGPSYGVKPARAKQLPSLCKLKLNVDINPNSNCTKI</sequence>
<feature type="domain" description="Bifunctional inhibitor/plant lipid transfer protein/seed storage helical" evidence="3">
    <location>
        <begin position="31"/>
        <end position="116"/>
    </location>
</feature>
<accession>A0A9Q0QZ69</accession>
<dbReference type="PRINTS" id="PR00382">
    <property type="entry name" value="LIPIDTRNSFER"/>
</dbReference>
<dbReference type="EMBL" id="JAMYWD010000003">
    <property type="protein sequence ID" value="KAJ4977129.1"/>
    <property type="molecule type" value="Genomic_DNA"/>
</dbReference>
<dbReference type="GO" id="GO:0006869">
    <property type="term" value="P:lipid transport"/>
    <property type="evidence" value="ECO:0007669"/>
    <property type="project" value="InterPro"/>
</dbReference>
<dbReference type="SMART" id="SM00499">
    <property type="entry name" value="AAI"/>
    <property type="match status" value="1"/>
</dbReference>
<keyword evidence="1" id="KW-0813">Transport</keyword>
<evidence type="ECO:0000313" key="5">
    <source>
        <dbReference type="Proteomes" id="UP001141806"/>
    </source>
</evidence>
<dbReference type="Proteomes" id="UP001141806">
    <property type="component" value="Unassembled WGS sequence"/>
</dbReference>
<comment type="function">
    <text evidence="1">Plant non-specific lipid-transfer proteins transfer phospholipids as well as galactolipids across membranes. May play a role in wax or cutin deposition in the cell walls of expanding epidermal cells and certain secretory tissues.</text>
</comment>
<dbReference type="PANTHER" id="PTHR33076">
    <property type="entry name" value="NON-SPECIFIC LIPID-TRANSFER PROTEIN 2-RELATED"/>
    <property type="match status" value="1"/>
</dbReference>
<dbReference type="SUPFAM" id="SSF47699">
    <property type="entry name" value="Bifunctional inhibitor/lipid-transfer protein/seed storage 2S albumin"/>
    <property type="match status" value="1"/>
</dbReference>
<proteinExistence type="inferred from homology"/>
<feature type="chain" id="PRO_5040393334" description="Non-specific lipid-transfer protein" evidence="2">
    <location>
        <begin position="29"/>
        <end position="119"/>
    </location>
</feature>
<feature type="signal peptide" evidence="2">
    <location>
        <begin position="1"/>
        <end position="28"/>
    </location>
</feature>
<reference evidence="4" key="1">
    <citation type="journal article" date="2023" name="Plant J.">
        <title>The genome of the king protea, Protea cynaroides.</title>
        <authorList>
            <person name="Chang J."/>
            <person name="Duong T.A."/>
            <person name="Schoeman C."/>
            <person name="Ma X."/>
            <person name="Roodt D."/>
            <person name="Barker N."/>
            <person name="Li Z."/>
            <person name="Van de Peer Y."/>
            <person name="Mizrachi E."/>
        </authorList>
    </citation>
    <scope>NUCLEOTIDE SEQUENCE</scope>
    <source>
        <tissue evidence="4">Young leaves</tissue>
    </source>
</reference>
<dbReference type="Pfam" id="PF00234">
    <property type="entry name" value="Tryp_alpha_amyl"/>
    <property type="match status" value="1"/>
</dbReference>